<dbReference type="Proteomes" id="UP001597214">
    <property type="component" value="Unassembled WGS sequence"/>
</dbReference>
<keyword evidence="3" id="KW-1185">Reference proteome</keyword>
<comment type="caution">
    <text evidence="2">The sequence shown here is derived from an EMBL/GenBank/DDBJ whole genome shotgun (WGS) entry which is preliminary data.</text>
</comment>
<keyword evidence="1" id="KW-0472">Membrane</keyword>
<protein>
    <recommendedName>
        <fullName evidence="4">DUF4367 domain-containing protein</fullName>
    </recommendedName>
</protein>
<reference evidence="3" key="1">
    <citation type="journal article" date="2019" name="Int. J. Syst. Evol. Microbiol.">
        <title>The Global Catalogue of Microorganisms (GCM) 10K type strain sequencing project: providing services to taxonomists for standard genome sequencing and annotation.</title>
        <authorList>
            <consortium name="The Broad Institute Genomics Platform"/>
            <consortium name="The Broad Institute Genome Sequencing Center for Infectious Disease"/>
            <person name="Wu L."/>
            <person name="Ma J."/>
        </authorList>
    </citation>
    <scope>NUCLEOTIDE SEQUENCE [LARGE SCALE GENOMIC DNA]</scope>
    <source>
        <strain evidence="3">CCUG 49339</strain>
    </source>
</reference>
<accession>A0ABW4LU93</accession>
<feature type="transmembrane region" description="Helical" evidence="1">
    <location>
        <begin position="6"/>
        <end position="25"/>
    </location>
</feature>
<keyword evidence="1" id="KW-1133">Transmembrane helix</keyword>
<evidence type="ECO:0000313" key="3">
    <source>
        <dbReference type="Proteomes" id="UP001597214"/>
    </source>
</evidence>
<evidence type="ECO:0008006" key="4">
    <source>
        <dbReference type="Google" id="ProtNLM"/>
    </source>
</evidence>
<evidence type="ECO:0000313" key="2">
    <source>
        <dbReference type="EMBL" id="MFD1738616.1"/>
    </source>
</evidence>
<gene>
    <name evidence="2" type="ORF">ACFSCX_19010</name>
</gene>
<sequence length="190" mass="22395">MHKLYYPIAIVLSMIIVGINYELVFASTKDKPRNYEEIYPGIGYKSVDKAVKEFEKHFKQELKLPIRLPPLAFTHSFGRFNDLEGDINDSFEIEYVNDQISVNHYMIDVRPIQHKIPFREEHIAKKLKLSNGIEADYIVYKVIRALVFERDGWQYRLSIDRRLTEKVTPEMLVKIADSIDYPTKKDNLLE</sequence>
<evidence type="ECO:0000256" key="1">
    <source>
        <dbReference type="SAM" id="Phobius"/>
    </source>
</evidence>
<proteinExistence type="predicted"/>
<dbReference type="RefSeq" id="WP_377929830.1">
    <property type="nucleotide sequence ID" value="NZ_JBHUEM010000046.1"/>
</dbReference>
<keyword evidence="1" id="KW-0812">Transmembrane</keyword>
<name>A0ABW4LU93_9BACI</name>
<dbReference type="EMBL" id="JBHUEM010000046">
    <property type="protein sequence ID" value="MFD1738616.1"/>
    <property type="molecule type" value="Genomic_DNA"/>
</dbReference>
<organism evidence="2 3">
    <name type="scientific">Bacillus salitolerans</name>
    <dbReference type="NCBI Taxonomy" id="1437434"/>
    <lineage>
        <taxon>Bacteria</taxon>
        <taxon>Bacillati</taxon>
        <taxon>Bacillota</taxon>
        <taxon>Bacilli</taxon>
        <taxon>Bacillales</taxon>
        <taxon>Bacillaceae</taxon>
        <taxon>Bacillus</taxon>
    </lineage>
</organism>